<keyword evidence="4" id="KW-1185">Reference proteome</keyword>
<feature type="non-terminal residue" evidence="3">
    <location>
        <position position="1"/>
    </location>
</feature>
<comment type="caution">
    <text evidence="3">The sequence shown here is derived from an EMBL/GenBank/DDBJ whole genome shotgun (WGS) entry which is preliminary data.</text>
</comment>
<gene>
    <name evidence="3" type="ORF">EJB05_28466</name>
</gene>
<dbReference type="PANTHER" id="PTHR33075:SF10">
    <property type="entry name" value="DUF4283 DOMAIN-CONTAINING PROTEIN"/>
    <property type="match status" value="1"/>
</dbReference>
<dbReference type="Gene3D" id="4.10.60.10">
    <property type="entry name" value="Zinc finger, CCHC-type"/>
    <property type="match status" value="1"/>
</dbReference>
<feature type="compositionally biased region" description="Basic and acidic residues" evidence="1">
    <location>
        <begin position="328"/>
        <end position="344"/>
    </location>
</feature>
<evidence type="ECO:0000259" key="2">
    <source>
        <dbReference type="Pfam" id="PF24530"/>
    </source>
</evidence>
<reference evidence="3 4" key="1">
    <citation type="journal article" date="2019" name="Sci. Rep.">
        <title>A high-quality genome of Eragrostis curvula grass provides insights into Poaceae evolution and supports new strategies to enhance forage quality.</title>
        <authorList>
            <person name="Carballo J."/>
            <person name="Santos B.A.C.M."/>
            <person name="Zappacosta D."/>
            <person name="Garbus I."/>
            <person name="Selva J.P."/>
            <person name="Gallo C.A."/>
            <person name="Diaz A."/>
            <person name="Albertini E."/>
            <person name="Caccamo M."/>
            <person name="Echenique V."/>
        </authorList>
    </citation>
    <scope>NUCLEOTIDE SEQUENCE [LARGE SCALE GENOMIC DNA]</scope>
    <source>
        <strain evidence="4">cv. Victoria</strain>
        <tissue evidence="3">Leaf</tissue>
    </source>
</reference>
<evidence type="ECO:0000256" key="1">
    <source>
        <dbReference type="SAM" id="MobiDB-lite"/>
    </source>
</evidence>
<proteinExistence type="predicted"/>
<evidence type="ECO:0000313" key="4">
    <source>
        <dbReference type="Proteomes" id="UP000324897"/>
    </source>
</evidence>
<dbReference type="SUPFAM" id="SSF57756">
    <property type="entry name" value="Retrovirus zinc finger-like domains"/>
    <property type="match status" value="1"/>
</dbReference>
<dbReference type="PANTHER" id="PTHR33075">
    <property type="entry name" value="OS02G0499800 PROTEIN"/>
    <property type="match status" value="1"/>
</dbReference>
<dbReference type="GO" id="GO:0008270">
    <property type="term" value="F:zinc ion binding"/>
    <property type="evidence" value="ECO:0007669"/>
    <property type="project" value="InterPro"/>
</dbReference>
<accession>A0A5J9UQC5</accession>
<evidence type="ECO:0000313" key="3">
    <source>
        <dbReference type="EMBL" id="TVU25943.1"/>
    </source>
</evidence>
<dbReference type="Gramene" id="TVU25943">
    <property type="protein sequence ID" value="TVU25943"/>
    <property type="gene ID" value="EJB05_28466"/>
</dbReference>
<dbReference type="Pfam" id="PF24530">
    <property type="entry name" value="DUF7597"/>
    <property type="match status" value="1"/>
</dbReference>
<organism evidence="3 4">
    <name type="scientific">Eragrostis curvula</name>
    <name type="common">weeping love grass</name>
    <dbReference type="NCBI Taxonomy" id="38414"/>
    <lineage>
        <taxon>Eukaryota</taxon>
        <taxon>Viridiplantae</taxon>
        <taxon>Streptophyta</taxon>
        <taxon>Embryophyta</taxon>
        <taxon>Tracheophyta</taxon>
        <taxon>Spermatophyta</taxon>
        <taxon>Magnoliopsida</taxon>
        <taxon>Liliopsida</taxon>
        <taxon>Poales</taxon>
        <taxon>Poaceae</taxon>
        <taxon>PACMAD clade</taxon>
        <taxon>Chloridoideae</taxon>
        <taxon>Eragrostideae</taxon>
        <taxon>Eragrostidinae</taxon>
        <taxon>Eragrostis</taxon>
    </lineage>
</organism>
<dbReference type="InterPro" id="IPR056018">
    <property type="entry name" value="DUF7597"/>
</dbReference>
<feature type="region of interest" description="Disordered" evidence="1">
    <location>
        <begin position="304"/>
        <end position="353"/>
    </location>
</feature>
<feature type="region of interest" description="Disordered" evidence="1">
    <location>
        <begin position="140"/>
        <end position="176"/>
    </location>
</feature>
<protein>
    <recommendedName>
        <fullName evidence="2">DUF7597 domain-containing protein</fullName>
    </recommendedName>
</protein>
<name>A0A5J9UQC5_9POAL</name>
<dbReference type="GO" id="GO:0003676">
    <property type="term" value="F:nucleic acid binding"/>
    <property type="evidence" value="ECO:0007669"/>
    <property type="project" value="InterPro"/>
</dbReference>
<dbReference type="OrthoDB" id="694614at2759"/>
<feature type="compositionally biased region" description="Basic residues" evidence="1">
    <location>
        <begin position="144"/>
        <end position="153"/>
    </location>
</feature>
<dbReference type="InterPro" id="IPR036875">
    <property type="entry name" value="Znf_CCHC_sf"/>
</dbReference>
<feature type="domain" description="DUF7597" evidence="2">
    <location>
        <begin position="381"/>
        <end position="506"/>
    </location>
</feature>
<dbReference type="Proteomes" id="UP000324897">
    <property type="component" value="Chromosome 2"/>
</dbReference>
<dbReference type="EMBL" id="RWGY01000013">
    <property type="protein sequence ID" value="TVU25943.1"/>
    <property type="molecule type" value="Genomic_DNA"/>
</dbReference>
<sequence length="710" mass="79473">MARQEDTAPGFLLELQQDKQLADLVRNWDFSIGRNFQKDIASKLRSSVHHPSSSPHGSFFLAIFRRFTFRLSEDYVSLALHSCLGGTPAGFHVTYLKDRHFRFSVASKDVGLAVCDLKRIITKQFDVYFHLWREGGDKWERERRSGKRRKRRAGLWSLERDQEKDPSLPSSTEVQHERHLFGSPSVSSHAANPNSNSAEDIGVDRVFGSLKRDLCIQSAAGHAGAMQNALATVNLNANTGTMSNNVPSSVVCGNCLAWGHIARECASEVRCRFCFDYGHRVKQRFRKKMKQKLIWAPKPRTVQLPASPLGPLNDQSCKPTPRANDSWHSTEKDTSSACTRKDSQNTRVSSSLPPCRSLNPPITLLIDDLIQQQAMANFAIDPTRYFPTLTSNEDGGPHRRARRTVVVSGDIEKTHEDHAIATCDEVQNLSPAQTMQFLQQISDFVEIHARKHVLSFAPHPHGIGIFQLGSACERDTLVLTSPHLVGHLPVNFVKHDEAPMNYRRSPFTRTCWVMMLGYPLDMKELKFIDQVCSSFGQLLQWNSSDTNLARILVYVMIDDPLEVPRSLEIKHGRDLDGEGRSWTIPVYILNSQMADQVPANGEDPPPHNGNPHPFEGPILPGVPDFVMNAADQFIAQNNNNQGGQGLHNMEQDELSNASSVNQHVAQHVFVPAPGEERSLNIEAPIPQNREALQIGIQQNLHQAALLAEHI</sequence>
<dbReference type="AlphaFoldDB" id="A0A5J9UQC5"/>